<evidence type="ECO:0000313" key="2">
    <source>
        <dbReference type="Proteomes" id="UP000188532"/>
    </source>
</evidence>
<sequence>MQRLVSAARRDPDVMRVLAEPGERLGKLAVGAPQFYALVLQELSLIGHRGPAEVEMLSTSYADNPELLVRMVAKALSARPHRSRSIRQSHCGPSRLRCWLRVS</sequence>
<evidence type="ECO:0000313" key="1">
    <source>
        <dbReference type="EMBL" id="OOK64390.1"/>
    </source>
</evidence>
<dbReference type="AlphaFoldDB" id="A0A1V3WBU0"/>
<protein>
    <submittedName>
        <fullName evidence="1">Uncharacterized protein</fullName>
    </submittedName>
</protein>
<accession>A0A1V3WBU0</accession>
<proteinExistence type="predicted"/>
<name>A0A1V3WBU0_MYCKA</name>
<comment type="caution">
    <text evidence="1">The sequence shown here is derived from an EMBL/GenBank/DDBJ whole genome shotgun (WGS) entry which is preliminary data.</text>
</comment>
<dbReference type="EMBL" id="MVBN01000013">
    <property type="protein sequence ID" value="OOK64390.1"/>
    <property type="molecule type" value="Genomic_DNA"/>
</dbReference>
<gene>
    <name evidence="1" type="ORF">BZL29_8288</name>
</gene>
<reference evidence="1 2" key="1">
    <citation type="submission" date="2017-02" db="EMBL/GenBank/DDBJ databases">
        <title>Complete genome sequences of Mycobacterium kansasii strains isolated from rhesus macaques.</title>
        <authorList>
            <person name="Panda A."/>
            <person name="Nagaraj S."/>
            <person name="Zhao X."/>
            <person name="Tettelin H."/>
            <person name="Detolla L.J."/>
        </authorList>
    </citation>
    <scope>NUCLEOTIDE SEQUENCE [LARGE SCALE GENOMIC DNA]</scope>
    <source>
        <strain evidence="1 2">11-3469</strain>
    </source>
</reference>
<organism evidence="1 2">
    <name type="scientific">Mycobacterium kansasii</name>
    <dbReference type="NCBI Taxonomy" id="1768"/>
    <lineage>
        <taxon>Bacteria</taxon>
        <taxon>Bacillati</taxon>
        <taxon>Actinomycetota</taxon>
        <taxon>Actinomycetes</taxon>
        <taxon>Mycobacteriales</taxon>
        <taxon>Mycobacteriaceae</taxon>
        <taxon>Mycobacterium</taxon>
    </lineage>
</organism>
<dbReference type="Proteomes" id="UP000188532">
    <property type="component" value="Unassembled WGS sequence"/>
</dbReference>